<gene>
    <name evidence="1" type="ORF">UAS_00339</name>
</gene>
<keyword evidence="2" id="KW-1185">Reference proteome</keyword>
<dbReference type="Proteomes" id="UP000013777">
    <property type="component" value="Unassembled WGS sequence"/>
</dbReference>
<dbReference type="RefSeq" id="WP_010753011.1">
    <property type="nucleotide sequence ID" value="NZ_ASVU01000001.1"/>
</dbReference>
<evidence type="ECO:0000313" key="1">
    <source>
        <dbReference type="EMBL" id="EOH90611.1"/>
    </source>
</evidence>
<organism evidence="1 2">
    <name type="scientific">Enterococcus asini ATCC 700915</name>
    <dbReference type="NCBI Taxonomy" id="1158606"/>
    <lineage>
        <taxon>Bacteria</taxon>
        <taxon>Bacillati</taxon>
        <taxon>Bacillota</taxon>
        <taxon>Bacilli</taxon>
        <taxon>Lactobacillales</taxon>
        <taxon>Enterococcaceae</taxon>
        <taxon>Enterococcus</taxon>
    </lineage>
</organism>
<dbReference type="STRING" id="57732.RU94_GL000167"/>
<name>R2SCN2_9ENTE</name>
<dbReference type="PATRIC" id="fig|1158606.3.peg.325"/>
<evidence type="ECO:0008006" key="3">
    <source>
        <dbReference type="Google" id="ProtNLM"/>
    </source>
</evidence>
<dbReference type="GeneID" id="78366200"/>
<reference evidence="1 2" key="1">
    <citation type="submission" date="2013-02" db="EMBL/GenBank/DDBJ databases">
        <title>The Genome Sequence of Enterococcus asini ATCC_700915.</title>
        <authorList>
            <consortium name="The Broad Institute Genome Sequencing Platform"/>
            <consortium name="The Broad Institute Genome Sequencing Center for Infectious Disease"/>
            <person name="Earl A.M."/>
            <person name="Gilmore M.S."/>
            <person name="Lebreton F."/>
            <person name="Walker B."/>
            <person name="Young S.K."/>
            <person name="Zeng Q."/>
            <person name="Gargeya S."/>
            <person name="Fitzgerald M."/>
            <person name="Haas B."/>
            <person name="Abouelleil A."/>
            <person name="Alvarado L."/>
            <person name="Arachchi H.M."/>
            <person name="Berlin A.M."/>
            <person name="Chapman S.B."/>
            <person name="Dewar J."/>
            <person name="Goldberg J."/>
            <person name="Griggs A."/>
            <person name="Gujja S."/>
            <person name="Hansen M."/>
            <person name="Howarth C."/>
            <person name="Imamovic A."/>
            <person name="Larimer J."/>
            <person name="McCowan C."/>
            <person name="Murphy C."/>
            <person name="Neiman D."/>
            <person name="Pearson M."/>
            <person name="Priest M."/>
            <person name="Roberts A."/>
            <person name="Saif S."/>
            <person name="Shea T."/>
            <person name="Sisk P."/>
            <person name="Sykes S."/>
            <person name="Wortman J."/>
            <person name="Nusbaum C."/>
            <person name="Birren B."/>
        </authorList>
    </citation>
    <scope>NUCLEOTIDE SEQUENCE [LARGE SCALE GENOMIC DNA]</scope>
    <source>
        <strain evidence="1 2">ATCC 700915</strain>
    </source>
</reference>
<dbReference type="AlphaFoldDB" id="R2SCN2"/>
<evidence type="ECO:0000313" key="2">
    <source>
        <dbReference type="Proteomes" id="UP000013777"/>
    </source>
</evidence>
<dbReference type="EMBL" id="AJAP01000004">
    <property type="protein sequence ID" value="EOH90611.1"/>
    <property type="molecule type" value="Genomic_DNA"/>
</dbReference>
<comment type="caution">
    <text evidence="1">The sequence shown here is derived from an EMBL/GenBank/DDBJ whole genome shotgun (WGS) entry which is preliminary data.</text>
</comment>
<accession>R2SCN2</accession>
<protein>
    <recommendedName>
        <fullName evidence="3">FeoB-associated Cys-rich membrane protein</fullName>
    </recommendedName>
</protein>
<dbReference type="HOGENOM" id="CLU_212104_1_0_9"/>
<proteinExistence type="predicted"/>
<sequence>MIWTIILSILIFGGAGWILYSRLTGRSSSCEDCQCSCSVKDLSNTEKN</sequence>